<proteinExistence type="predicted"/>
<keyword evidence="1" id="KW-0732">Signal</keyword>
<name>A0A2I1C7X9_ASPN1</name>
<evidence type="ECO:0000256" key="1">
    <source>
        <dbReference type="SAM" id="SignalP"/>
    </source>
</evidence>
<keyword evidence="3" id="KW-1185">Reference proteome</keyword>
<evidence type="ECO:0000313" key="2">
    <source>
        <dbReference type="EMBL" id="PKX93733.1"/>
    </source>
</evidence>
<dbReference type="VEuPathDB" id="FungiDB:P174DRAFT_159939"/>
<gene>
    <name evidence="2" type="ORF">P174DRAFT_159939</name>
</gene>
<sequence>MISVTISLFLLHIIYQSVASVYILCSGGQSAQAIWIFRLVSPNSDLASLKSGSHQENPLCNCGIIPDRFQNQTVSLSLAGSPLDRYYYSLSSQTLHWPSPSIQRVIRERLYSAQTAFRRCLNLSVLFGDLRTNRPKQECRRPPVCM</sequence>
<dbReference type="RefSeq" id="XP_024682328.1">
    <property type="nucleotide sequence ID" value="XM_024821200.1"/>
</dbReference>
<reference evidence="3" key="1">
    <citation type="journal article" date="2018" name="Proc. Natl. Acad. Sci. U.S.A.">
        <title>Linking secondary metabolites to gene clusters through genome sequencing of six diverse Aspergillus species.</title>
        <authorList>
            <person name="Kaerboelling I."/>
            <person name="Vesth T.C."/>
            <person name="Frisvad J.C."/>
            <person name="Nybo J.L."/>
            <person name="Theobald S."/>
            <person name="Kuo A."/>
            <person name="Bowyer P."/>
            <person name="Matsuda Y."/>
            <person name="Mondo S."/>
            <person name="Lyhne E.K."/>
            <person name="Kogle M.E."/>
            <person name="Clum A."/>
            <person name="Lipzen A."/>
            <person name="Salamov A."/>
            <person name="Ngan C.Y."/>
            <person name="Daum C."/>
            <person name="Chiniquy J."/>
            <person name="Barry K."/>
            <person name="LaButti K."/>
            <person name="Haridas S."/>
            <person name="Simmons B.A."/>
            <person name="Magnuson J.K."/>
            <person name="Mortensen U.H."/>
            <person name="Larsen T.O."/>
            <person name="Grigoriev I.V."/>
            <person name="Baker S.E."/>
            <person name="Andersen M.R."/>
        </authorList>
    </citation>
    <scope>NUCLEOTIDE SEQUENCE [LARGE SCALE GENOMIC DNA]</scope>
    <source>
        <strain evidence="3">IBT 16806</strain>
    </source>
</reference>
<dbReference type="AlphaFoldDB" id="A0A2I1C7X9"/>
<organism evidence="2 3">
    <name type="scientific">Aspergillus novofumigatus (strain IBT 16806)</name>
    <dbReference type="NCBI Taxonomy" id="1392255"/>
    <lineage>
        <taxon>Eukaryota</taxon>
        <taxon>Fungi</taxon>
        <taxon>Dikarya</taxon>
        <taxon>Ascomycota</taxon>
        <taxon>Pezizomycotina</taxon>
        <taxon>Eurotiomycetes</taxon>
        <taxon>Eurotiomycetidae</taxon>
        <taxon>Eurotiales</taxon>
        <taxon>Aspergillaceae</taxon>
        <taxon>Aspergillus</taxon>
        <taxon>Aspergillus subgen. Fumigati</taxon>
    </lineage>
</organism>
<evidence type="ECO:0000313" key="3">
    <source>
        <dbReference type="Proteomes" id="UP000234474"/>
    </source>
</evidence>
<accession>A0A2I1C7X9</accession>
<dbReference type="EMBL" id="MSZS01000004">
    <property type="protein sequence ID" value="PKX93733.1"/>
    <property type="molecule type" value="Genomic_DNA"/>
</dbReference>
<feature type="chain" id="PRO_5014114027" description="Secreted protein" evidence="1">
    <location>
        <begin position="21"/>
        <end position="146"/>
    </location>
</feature>
<evidence type="ECO:0008006" key="4">
    <source>
        <dbReference type="Google" id="ProtNLM"/>
    </source>
</evidence>
<dbReference type="GeneID" id="36528526"/>
<comment type="caution">
    <text evidence="2">The sequence shown here is derived from an EMBL/GenBank/DDBJ whole genome shotgun (WGS) entry which is preliminary data.</text>
</comment>
<dbReference type="Proteomes" id="UP000234474">
    <property type="component" value="Unassembled WGS sequence"/>
</dbReference>
<protein>
    <recommendedName>
        <fullName evidence="4">Secreted protein</fullName>
    </recommendedName>
</protein>
<feature type="signal peptide" evidence="1">
    <location>
        <begin position="1"/>
        <end position="20"/>
    </location>
</feature>